<organism evidence="1 2">
    <name type="scientific">Candidatus Defluviibacterium haderslevense</name>
    <dbReference type="NCBI Taxonomy" id="2981993"/>
    <lineage>
        <taxon>Bacteria</taxon>
        <taxon>Pseudomonadati</taxon>
        <taxon>Bacteroidota</taxon>
        <taxon>Saprospiria</taxon>
        <taxon>Saprospirales</taxon>
        <taxon>Saprospiraceae</taxon>
        <taxon>Candidatus Defluviibacterium</taxon>
    </lineage>
</organism>
<dbReference type="EMBL" id="JADKFW010000005">
    <property type="protein sequence ID" value="MBK9717711.1"/>
    <property type="molecule type" value="Genomic_DNA"/>
</dbReference>
<accession>A0A9D7SA65</accession>
<protein>
    <submittedName>
        <fullName evidence="1">Gliding motility-associated C-terminal domain-containing protein</fullName>
    </submittedName>
</protein>
<dbReference type="Proteomes" id="UP000808349">
    <property type="component" value="Unassembled WGS sequence"/>
</dbReference>
<sequence length="756" mass="85135">MGKRIWWCACFSGNQFAELNANMVSTLFQNFSASLGSSVEIKFAHRGRAGIDVMSVEIGPIGGPYQNLGNFTADNKAWIYNTVNYTFPKTGSIDYTLRFKSVSAAGGATVGNFLDAISINLQKPDISLILNQPDCPNALNGSIYLQVRGGMGPYKFNWLPPIQSFDSIVTGLSEGTYNVEISDFYGCSEVYSISLIPKQYQDTTYISESICDAYTWPANGQTYTKNGLYATHLQNVYGCDSFIQLNLNILSSTTQRQQIQSCDIYIWPVNGQSYIQSGLYSDTLINSVGCDSILNLDLKVSPSFFHIEKIQICESYTWPINGKTYTKSGIYNDTFSNIFGCDSIHSLDLNIAVVQNTQSLIQTCDSYFWPVNGKTYTLNGIYSDTLVNVLGCDSILTIRLTIIPTHLQLTTIEQCASYKWSVNGKTYTEGGFYSDTLSNSLGCDSILSLHLTLNKTYQFSSDITTCDQYTWPIDGQTYTQSGNYSKHLKSISGCDSIFILNLSIHKGSFHSQTMTACDSYEWLNGITYKKSGTYYIQNTTSEGCDSILTLYLYIHPSYLNVDSIQNCDSYIWPVNGITYTHSGLFTRYLQTQFGCDSIDQLYLKIDASFVLYDTIEAIEKYIWPVNHETYFESGIHEEFFKTIEGCDSTRILLLNIKRSGKVFIPNVFSPNGDGINDFEIIFSSPEIKIIDQFSIYDRWGEKLFQKSHFPPNDPTFGWNGYSRNLPLNPDVFVYIVEWTDLLKNKHVERGNVTLIK</sequence>
<evidence type="ECO:0000313" key="2">
    <source>
        <dbReference type="Proteomes" id="UP000808349"/>
    </source>
</evidence>
<dbReference type="AlphaFoldDB" id="A0A9D7SA65"/>
<gene>
    <name evidence="1" type="ORF">IPO85_09395</name>
</gene>
<evidence type="ECO:0000313" key="1">
    <source>
        <dbReference type="EMBL" id="MBK9717711.1"/>
    </source>
</evidence>
<dbReference type="InterPro" id="IPR026341">
    <property type="entry name" value="T9SS_type_B"/>
</dbReference>
<name>A0A9D7SA65_9BACT</name>
<dbReference type="Pfam" id="PF13585">
    <property type="entry name" value="CHU_C"/>
    <property type="match status" value="1"/>
</dbReference>
<comment type="caution">
    <text evidence="1">The sequence shown here is derived from an EMBL/GenBank/DDBJ whole genome shotgun (WGS) entry which is preliminary data.</text>
</comment>
<dbReference type="NCBIfam" id="TIGR04131">
    <property type="entry name" value="Bac_Flav_CTERM"/>
    <property type="match status" value="1"/>
</dbReference>
<reference evidence="1 2" key="1">
    <citation type="submission" date="2020-10" db="EMBL/GenBank/DDBJ databases">
        <title>Connecting structure to function with the recovery of over 1000 high-quality activated sludge metagenome-assembled genomes encoding full-length rRNA genes using long-read sequencing.</title>
        <authorList>
            <person name="Singleton C.M."/>
            <person name="Petriglieri F."/>
            <person name="Kristensen J.M."/>
            <person name="Kirkegaard R.H."/>
            <person name="Michaelsen T.Y."/>
            <person name="Andersen M.H."/>
            <person name="Karst S.M."/>
            <person name="Dueholm M.S."/>
            <person name="Nielsen P.H."/>
            <person name="Albertsen M."/>
        </authorList>
    </citation>
    <scope>NUCLEOTIDE SEQUENCE [LARGE SCALE GENOMIC DNA]</scope>
    <source>
        <strain evidence="1">Ribe_18-Q3-R11-54_BAT3C.373</strain>
    </source>
</reference>
<proteinExistence type="predicted"/>